<dbReference type="RefSeq" id="WP_022936329.1">
    <property type="nucleotide sequence ID" value="NZ_BAABZA010000001.1"/>
</dbReference>
<dbReference type="STRING" id="1034346.GCA_000313565_00015"/>
<dbReference type="PRINTS" id="PR00032">
    <property type="entry name" value="HTHARAC"/>
</dbReference>
<dbReference type="SUPFAM" id="SSF52172">
    <property type="entry name" value="CheY-like"/>
    <property type="match status" value="1"/>
</dbReference>
<evidence type="ECO:0000256" key="1">
    <source>
        <dbReference type="ARBA" id="ARBA00004496"/>
    </source>
</evidence>
<reference evidence="11" key="2">
    <citation type="submission" date="2022-03" db="EMBL/GenBank/DDBJ databases">
        <title>First case of bacteraemia caused by Dielma fastidiosa in a patient hospitalised with diverticulitis.</title>
        <authorList>
            <person name="Forman-Ankjaer B."/>
            <person name="Hvid-Jensen F."/>
            <person name="Kobel C.M."/>
            <person name="Greve T."/>
        </authorList>
    </citation>
    <scope>NUCLEOTIDE SEQUENCE</scope>
    <source>
        <strain evidence="11">AUH_DF_2021</strain>
    </source>
</reference>
<dbReference type="GO" id="GO:0005737">
    <property type="term" value="C:cytoplasm"/>
    <property type="evidence" value="ECO:0007669"/>
    <property type="project" value="UniProtKB-SubCell"/>
</dbReference>
<feature type="domain" description="Response regulatory" evidence="10">
    <location>
        <begin position="3"/>
        <end position="120"/>
    </location>
</feature>
<protein>
    <submittedName>
        <fullName evidence="12">AraC family two component transcriptional regulator</fullName>
    </submittedName>
    <submittedName>
        <fullName evidence="11">Response regulator</fullName>
    </submittedName>
</protein>
<evidence type="ECO:0000256" key="6">
    <source>
        <dbReference type="ARBA" id="ARBA00023125"/>
    </source>
</evidence>
<proteinExistence type="predicted"/>
<evidence type="ECO:0000256" key="5">
    <source>
        <dbReference type="ARBA" id="ARBA00023015"/>
    </source>
</evidence>
<keyword evidence="3 8" id="KW-0597">Phosphoprotein</keyword>
<dbReference type="GeneID" id="94442184"/>
<dbReference type="PROSITE" id="PS50110">
    <property type="entry name" value="RESPONSE_REGULATORY"/>
    <property type="match status" value="1"/>
</dbReference>
<dbReference type="CDD" id="cd17536">
    <property type="entry name" value="REC_YesN-like"/>
    <property type="match status" value="1"/>
</dbReference>
<name>A0A2V2F3Q8_9FIRM</name>
<dbReference type="InterPro" id="IPR018060">
    <property type="entry name" value="HTH_AraC"/>
</dbReference>
<dbReference type="Pfam" id="PF12833">
    <property type="entry name" value="HTH_18"/>
    <property type="match status" value="1"/>
</dbReference>
<keyword evidence="7" id="KW-0804">Transcription</keyword>
<accession>A0A2V2F3Q8</accession>
<evidence type="ECO:0000259" key="10">
    <source>
        <dbReference type="PROSITE" id="PS50110"/>
    </source>
</evidence>
<dbReference type="InterPro" id="IPR051552">
    <property type="entry name" value="HptR"/>
</dbReference>
<evidence type="ECO:0000313" key="14">
    <source>
        <dbReference type="Proteomes" id="UP001276902"/>
    </source>
</evidence>
<dbReference type="SMART" id="SM00342">
    <property type="entry name" value="HTH_ARAC"/>
    <property type="match status" value="1"/>
</dbReference>
<dbReference type="InterPro" id="IPR011006">
    <property type="entry name" value="CheY-like_superfamily"/>
</dbReference>
<keyword evidence="6" id="KW-0238">DNA-binding</keyword>
<keyword evidence="5" id="KW-0805">Transcription regulation</keyword>
<dbReference type="GO" id="GO:0000160">
    <property type="term" value="P:phosphorelay signal transduction system"/>
    <property type="evidence" value="ECO:0007669"/>
    <property type="project" value="UniProtKB-KW"/>
</dbReference>
<dbReference type="Pfam" id="PF00072">
    <property type="entry name" value="Response_reg"/>
    <property type="match status" value="1"/>
</dbReference>
<sequence length="244" mass="28154">MIRTMIVDDEENIRYGLKRQVESLNLDIQVIALVDNGEVALEAVQKYHPELLFMDINMPGMNGLEVIKKIRELQHMCSIIIISGYDDFQFAKEAIRQKVDFYLLKPVDDDELAEVCAQAIDNYQKRLLEHNLLKQYQPNDSADLLAYIQNHLDDPTLDYDSLQNSFGLSRSSISKLIKQATNQSLNEYITNQRIDLADAYLKNQKNAAIKQIALMCGFTDPLYFSRVYKKIRGRTPNSTREENL</sequence>
<evidence type="ECO:0000256" key="3">
    <source>
        <dbReference type="ARBA" id="ARBA00022553"/>
    </source>
</evidence>
<evidence type="ECO:0000256" key="8">
    <source>
        <dbReference type="PROSITE-ProRule" id="PRU00169"/>
    </source>
</evidence>
<dbReference type="Gene3D" id="3.40.50.2300">
    <property type="match status" value="1"/>
</dbReference>
<keyword evidence="13" id="KW-1185">Reference proteome</keyword>
<evidence type="ECO:0000256" key="7">
    <source>
        <dbReference type="ARBA" id="ARBA00023163"/>
    </source>
</evidence>
<feature type="domain" description="HTH araC/xylS-type" evidence="9">
    <location>
        <begin position="142"/>
        <end position="242"/>
    </location>
</feature>
<dbReference type="InterPro" id="IPR020449">
    <property type="entry name" value="Tscrpt_reg_AraC-type_HTH"/>
</dbReference>
<dbReference type="PANTHER" id="PTHR42713:SF3">
    <property type="entry name" value="TRANSCRIPTIONAL REGULATORY PROTEIN HPTR"/>
    <property type="match status" value="1"/>
</dbReference>
<dbReference type="InterPro" id="IPR009057">
    <property type="entry name" value="Homeodomain-like_sf"/>
</dbReference>
<dbReference type="EMBL" id="JALDAW010000008">
    <property type="protein sequence ID" value="MDY5167157.1"/>
    <property type="molecule type" value="Genomic_DNA"/>
</dbReference>
<dbReference type="OrthoDB" id="9759232at2"/>
<dbReference type="Proteomes" id="UP000247612">
    <property type="component" value="Unassembled WGS sequence"/>
</dbReference>
<evidence type="ECO:0000313" key="11">
    <source>
        <dbReference type="EMBL" id="MDY5167157.1"/>
    </source>
</evidence>
<dbReference type="SMART" id="SM00448">
    <property type="entry name" value="REC"/>
    <property type="match status" value="1"/>
</dbReference>
<organism evidence="11 14">
    <name type="scientific">Dielma fastidiosa</name>
    <dbReference type="NCBI Taxonomy" id="1034346"/>
    <lineage>
        <taxon>Bacteria</taxon>
        <taxon>Bacillati</taxon>
        <taxon>Bacillota</taxon>
        <taxon>Erysipelotrichia</taxon>
        <taxon>Erysipelotrichales</taxon>
        <taxon>Erysipelotrichaceae</taxon>
        <taxon>Dielma</taxon>
    </lineage>
</organism>
<evidence type="ECO:0000256" key="2">
    <source>
        <dbReference type="ARBA" id="ARBA00022490"/>
    </source>
</evidence>
<dbReference type="Proteomes" id="UP001276902">
    <property type="component" value="Unassembled WGS sequence"/>
</dbReference>
<dbReference type="SUPFAM" id="SSF46689">
    <property type="entry name" value="Homeodomain-like"/>
    <property type="match status" value="1"/>
</dbReference>
<keyword evidence="2" id="KW-0963">Cytoplasm</keyword>
<dbReference type="GO" id="GO:0003700">
    <property type="term" value="F:DNA-binding transcription factor activity"/>
    <property type="evidence" value="ECO:0007669"/>
    <property type="project" value="InterPro"/>
</dbReference>
<dbReference type="PANTHER" id="PTHR42713">
    <property type="entry name" value="HISTIDINE KINASE-RELATED"/>
    <property type="match status" value="1"/>
</dbReference>
<dbReference type="GO" id="GO:0043565">
    <property type="term" value="F:sequence-specific DNA binding"/>
    <property type="evidence" value="ECO:0007669"/>
    <property type="project" value="InterPro"/>
</dbReference>
<feature type="modified residue" description="4-aspartylphosphate" evidence="8">
    <location>
        <position position="55"/>
    </location>
</feature>
<dbReference type="InterPro" id="IPR001789">
    <property type="entry name" value="Sig_transdc_resp-reg_receiver"/>
</dbReference>
<dbReference type="EMBL" id="QJKH01000001">
    <property type="protein sequence ID" value="PXX81411.1"/>
    <property type="molecule type" value="Genomic_DNA"/>
</dbReference>
<evidence type="ECO:0000313" key="13">
    <source>
        <dbReference type="Proteomes" id="UP000247612"/>
    </source>
</evidence>
<keyword evidence="4" id="KW-0902">Two-component regulatory system</keyword>
<evidence type="ECO:0000259" key="9">
    <source>
        <dbReference type="PROSITE" id="PS01124"/>
    </source>
</evidence>
<dbReference type="PROSITE" id="PS01124">
    <property type="entry name" value="HTH_ARAC_FAMILY_2"/>
    <property type="match status" value="1"/>
</dbReference>
<dbReference type="Gene3D" id="1.10.10.60">
    <property type="entry name" value="Homeodomain-like"/>
    <property type="match status" value="2"/>
</dbReference>
<gene>
    <name evidence="12" type="ORF">DES51_10115</name>
    <name evidence="11" type="ORF">MQE39_03330</name>
</gene>
<comment type="subcellular location">
    <subcellularLocation>
        <location evidence="1">Cytoplasm</location>
    </subcellularLocation>
</comment>
<reference evidence="12 13" key="1">
    <citation type="submission" date="2018-05" db="EMBL/GenBank/DDBJ databases">
        <title>Genomic Encyclopedia of Type Strains, Phase IV (KMG-IV): sequencing the most valuable type-strain genomes for metagenomic binning, comparative biology and taxonomic classification.</title>
        <authorList>
            <person name="Goeker M."/>
        </authorList>
    </citation>
    <scope>NUCLEOTIDE SEQUENCE [LARGE SCALE GENOMIC DNA]</scope>
    <source>
        <strain evidence="12 13">JC118</strain>
    </source>
</reference>
<comment type="caution">
    <text evidence="11">The sequence shown here is derived from an EMBL/GenBank/DDBJ whole genome shotgun (WGS) entry which is preliminary data.</text>
</comment>
<dbReference type="AlphaFoldDB" id="A0A2V2F3Q8"/>
<evidence type="ECO:0000313" key="12">
    <source>
        <dbReference type="EMBL" id="PXX81411.1"/>
    </source>
</evidence>
<evidence type="ECO:0000256" key="4">
    <source>
        <dbReference type="ARBA" id="ARBA00023012"/>
    </source>
</evidence>